<dbReference type="CDD" id="cd14752">
    <property type="entry name" value="GH31_N"/>
    <property type="match status" value="1"/>
</dbReference>
<evidence type="ECO:0000259" key="9">
    <source>
        <dbReference type="PROSITE" id="PS51448"/>
    </source>
</evidence>
<dbReference type="PANTHER" id="PTHR22762">
    <property type="entry name" value="ALPHA-GLUCOSIDASE"/>
    <property type="match status" value="1"/>
</dbReference>
<dbReference type="CDD" id="cd06602">
    <property type="entry name" value="GH31_MGAM_SI_GAA"/>
    <property type="match status" value="1"/>
</dbReference>
<dbReference type="InterPro" id="IPR017853">
    <property type="entry name" value="GH"/>
</dbReference>
<keyword evidence="8" id="KW-1133">Transmembrane helix</keyword>
<protein>
    <recommendedName>
        <fullName evidence="9">P-type domain-containing protein</fullName>
    </recommendedName>
</protein>
<keyword evidence="5" id="KW-1015">Disulfide bond</keyword>
<comment type="similarity">
    <text evidence="2">Belongs to the glycosyl hydrolase 31 family.</text>
</comment>
<feature type="transmembrane region" description="Helical" evidence="8">
    <location>
        <begin position="144"/>
        <end position="168"/>
    </location>
</feature>
<evidence type="ECO:0000256" key="5">
    <source>
        <dbReference type="ARBA" id="ARBA00023157"/>
    </source>
</evidence>
<dbReference type="SMART" id="SM00018">
    <property type="entry name" value="PD"/>
    <property type="match status" value="1"/>
</dbReference>
<dbReference type="EMBL" id="OW152823">
    <property type="protein sequence ID" value="CAH2040002.1"/>
    <property type="molecule type" value="Genomic_DNA"/>
</dbReference>
<evidence type="ECO:0000256" key="3">
    <source>
        <dbReference type="ARBA" id="ARBA00022801"/>
    </source>
</evidence>
<dbReference type="SUPFAM" id="SSF57492">
    <property type="entry name" value="Trefoil"/>
    <property type="match status" value="1"/>
</dbReference>
<evidence type="ECO:0000256" key="7">
    <source>
        <dbReference type="PROSITE-ProRule" id="PRU00779"/>
    </source>
</evidence>
<gene>
    <name evidence="10" type="ORF">IPOD504_LOCUS2190</name>
</gene>
<dbReference type="Gene3D" id="4.10.110.10">
    <property type="entry name" value="Spasmolytic Protein, domain 1"/>
    <property type="match status" value="1"/>
</dbReference>
<dbReference type="Pfam" id="PF13802">
    <property type="entry name" value="Gal_mutarotas_2"/>
    <property type="match status" value="1"/>
</dbReference>
<dbReference type="Gene3D" id="2.60.40.1180">
    <property type="entry name" value="Golgi alpha-mannosidase II"/>
    <property type="match status" value="2"/>
</dbReference>
<dbReference type="SUPFAM" id="SSF51011">
    <property type="entry name" value="Glycosyl hydrolase domain"/>
    <property type="match status" value="1"/>
</dbReference>
<dbReference type="Pfam" id="PF00088">
    <property type="entry name" value="Trefoil"/>
    <property type="match status" value="1"/>
</dbReference>
<keyword evidence="8" id="KW-0812">Transmembrane</keyword>
<keyword evidence="3" id="KW-0378">Hydrolase</keyword>
<dbReference type="InterPro" id="IPR013780">
    <property type="entry name" value="Glyco_hydro_b"/>
</dbReference>
<dbReference type="InterPro" id="IPR000322">
    <property type="entry name" value="Glyco_hydro_31_TIM"/>
</dbReference>
<dbReference type="PROSITE" id="PS00707">
    <property type="entry name" value="GLYCOSYL_HYDROL_F31_2"/>
    <property type="match status" value="1"/>
</dbReference>
<dbReference type="PROSITE" id="PS51448">
    <property type="entry name" value="P_TREFOIL_2"/>
    <property type="match status" value="1"/>
</dbReference>
<dbReference type="Gene3D" id="2.60.40.1760">
    <property type="entry name" value="glycosyl hydrolase (family 31)"/>
    <property type="match status" value="1"/>
</dbReference>
<sequence>MSKSQRKTQKSLESDEEYEVVSFEEFCDKPANAKSDLLSLNDNINYRIYYENLKVPKEGSSKGVEELLEREIEGQNETSLSGSKSGAYTKLPFAPFGKGSTKTGAPLFSGIVPKLRNDGESSSEPRYQLFSRPRSVMVGFWKRMTVICPGMLGVGLVCILCVAVWFFVGGALGGAWTEDKYRKLWERVHPEITEKPMTYYEMVVPENRYHDHNNLSTRNKLNGSEGPKRIPALDEERYQRQMRMPTMPRMPKYPNRTAEMLQELCSSVVGDMRFDCYPQDGANEEGCLKRGCCWREVESSAAVGAPYCFYPPHYDSYAFVNMTENRRGATAFYELRRPSGYPDDFRLARLDLHFVTGDILNVKISDAENTRYEAPYPEIPMVYGSIKTMNYKMIVDSSSIGFKVIRISDNVTIFNTQDVGGLILSDKFLQMSALLPTNQLYGLGERRARLRTVLDSWQTFTLFNNDQYPTENINLYGSQPFYLALESSGKAHGALLINSYAMDISVQPSPGITYRALGGLLQLYLFVGPSPADVTSQLSQIVGKPFMPPYWALGFHLCKYNYGSLQVTRDVWKSNREAGIPLDVQWNDLDYMKDANDFTYDELKFKGLPEFVKELHDAGMHYVVLFDPGVSASEKAGTYPPFDRGLEMDVFIKNSTGQPFVGKVWNRVSTVWPDFTHPNATAYWTEMLSNFHKKIPFDGAWIDMNEPSNFVSGSLYGQCAPEKLAYRPRSVGPEGLRHKTLCMDARHAAGSHDQLHNLHALTEAAATHFALVEILGTRPLIISRASSPGLAKFAGHWSGDVASEWHDLHMSISELLSFSLFGIPMMGADICGFRGNTTVELCRRWMQVGAFYPFARNHNSDSSIPQDPVSLGAEVVKASREALRMRYALLPYYYTLMWRAHLLGHLVARPLFFVDPSDTVTHDIDEQFTIGPYLMVAPILGPGANTTRAYFPGHDPWYGLNDGQVLATHQWKDITEQQMLAVKGGGILTMQQPPEGIVTTTVCRSRPFQLLVAPDSAGQAKALLYWDDGRGLHTYDESKYSLVHFTLDKTDFRSNVQWWAYGMPYVEKITVLGQKNPIKNVTINEEPCRNPLCEFTYSSKDKTLVIFNLKLHLDGVVHIHWMYRDNLPKAGI</sequence>
<evidence type="ECO:0000256" key="8">
    <source>
        <dbReference type="SAM" id="Phobius"/>
    </source>
</evidence>
<reference evidence="10" key="1">
    <citation type="submission" date="2022-03" db="EMBL/GenBank/DDBJ databases">
        <authorList>
            <person name="Martin H S."/>
        </authorList>
    </citation>
    <scope>NUCLEOTIDE SEQUENCE</scope>
</reference>
<name>A0ABN8HR34_9NEOP</name>
<proteinExistence type="inferred from homology"/>
<dbReference type="SUPFAM" id="SSF74650">
    <property type="entry name" value="Galactose mutarotase-like"/>
    <property type="match status" value="1"/>
</dbReference>
<organism evidence="10 11">
    <name type="scientific">Iphiclides podalirius</name>
    <name type="common">scarce swallowtail</name>
    <dbReference type="NCBI Taxonomy" id="110791"/>
    <lineage>
        <taxon>Eukaryota</taxon>
        <taxon>Metazoa</taxon>
        <taxon>Ecdysozoa</taxon>
        <taxon>Arthropoda</taxon>
        <taxon>Hexapoda</taxon>
        <taxon>Insecta</taxon>
        <taxon>Pterygota</taxon>
        <taxon>Neoptera</taxon>
        <taxon>Endopterygota</taxon>
        <taxon>Lepidoptera</taxon>
        <taxon>Glossata</taxon>
        <taxon>Ditrysia</taxon>
        <taxon>Papilionoidea</taxon>
        <taxon>Papilionidae</taxon>
        <taxon>Papilioninae</taxon>
        <taxon>Iphiclides</taxon>
    </lineage>
</organism>
<comment type="caution">
    <text evidence="7">Lacks conserved residue(s) required for the propagation of feature annotation.</text>
</comment>
<feature type="domain" description="P-type" evidence="9">
    <location>
        <begin position="263"/>
        <end position="312"/>
    </location>
</feature>
<dbReference type="InterPro" id="IPR025887">
    <property type="entry name" value="Glyco_hydro_31_N_dom"/>
</dbReference>
<comment type="subcellular location">
    <subcellularLocation>
        <location evidence="1">Membrane</location>
    </subcellularLocation>
</comment>
<evidence type="ECO:0000313" key="10">
    <source>
        <dbReference type="EMBL" id="CAH2040002.1"/>
    </source>
</evidence>
<dbReference type="InterPro" id="IPR011013">
    <property type="entry name" value="Gal_mutarotase_sf_dom"/>
</dbReference>
<keyword evidence="4 8" id="KW-0472">Membrane</keyword>
<dbReference type="InterPro" id="IPR048395">
    <property type="entry name" value="Glyco_hydro_31_C"/>
</dbReference>
<evidence type="ECO:0000256" key="1">
    <source>
        <dbReference type="ARBA" id="ARBA00004370"/>
    </source>
</evidence>
<dbReference type="InterPro" id="IPR044913">
    <property type="entry name" value="P_trefoil_dom_sf"/>
</dbReference>
<dbReference type="SUPFAM" id="SSF51445">
    <property type="entry name" value="(Trans)glycosidases"/>
    <property type="match status" value="1"/>
</dbReference>
<feature type="non-terminal residue" evidence="10">
    <location>
        <position position="1"/>
    </location>
</feature>
<evidence type="ECO:0000256" key="6">
    <source>
        <dbReference type="ARBA" id="ARBA00023295"/>
    </source>
</evidence>
<evidence type="ECO:0000256" key="2">
    <source>
        <dbReference type="ARBA" id="ARBA00007806"/>
    </source>
</evidence>
<dbReference type="InterPro" id="IPR030459">
    <property type="entry name" value="Glyco_hydro_31_CS"/>
</dbReference>
<evidence type="ECO:0000313" key="11">
    <source>
        <dbReference type="Proteomes" id="UP000837857"/>
    </source>
</evidence>
<keyword evidence="11" id="KW-1185">Reference proteome</keyword>
<keyword evidence="6" id="KW-0326">Glycosidase</keyword>
<accession>A0ABN8HR34</accession>
<dbReference type="InterPro" id="IPR000519">
    <property type="entry name" value="P_trefoil_dom"/>
</dbReference>
<dbReference type="CDD" id="cd00111">
    <property type="entry name" value="Trefoil"/>
    <property type="match status" value="1"/>
</dbReference>
<dbReference type="Proteomes" id="UP000837857">
    <property type="component" value="Chromosome 11"/>
</dbReference>
<dbReference type="Pfam" id="PF01055">
    <property type="entry name" value="Glyco_hydro_31_2nd"/>
    <property type="match status" value="1"/>
</dbReference>
<evidence type="ECO:0000256" key="4">
    <source>
        <dbReference type="ARBA" id="ARBA00023136"/>
    </source>
</evidence>
<dbReference type="PANTHER" id="PTHR22762:SF131">
    <property type="entry name" value="GLYCOSIDE HYDROLASE FAMILY 31 N-TERMINAL DOMAIN-CONTAINING PROTEIN"/>
    <property type="match status" value="1"/>
</dbReference>
<dbReference type="Gene3D" id="3.20.20.80">
    <property type="entry name" value="Glycosidases"/>
    <property type="match status" value="1"/>
</dbReference>
<dbReference type="Pfam" id="PF21365">
    <property type="entry name" value="Glyco_hydro_31_3rd"/>
    <property type="match status" value="1"/>
</dbReference>